<reference evidence="2" key="1">
    <citation type="journal article" date="2020" name="Stud. Mycol.">
        <title>101 Dothideomycetes genomes: a test case for predicting lifestyles and emergence of pathogens.</title>
        <authorList>
            <person name="Haridas S."/>
            <person name="Albert R."/>
            <person name="Binder M."/>
            <person name="Bloem J."/>
            <person name="Labutti K."/>
            <person name="Salamov A."/>
            <person name="Andreopoulos B."/>
            <person name="Baker S."/>
            <person name="Barry K."/>
            <person name="Bills G."/>
            <person name="Bluhm B."/>
            <person name="Cannon C."/>
            <person name="Castanera R."/>
            <person name="Culley D."/>
            <person name="Daum C."/>
            <person name="Ezra D."/>
            <person name="Gonzalez J."/>
            <person name="Henrissat B."/>
            <person name="Kuo A."/>
            <person name="Liang C."/>
            <person name="Lipzen A."/>
            <person name="Lutzoni F."/>
            <person name="Magnuson J."/>
            <person name="Mondo S."/>
            <person name="Nolan M."/>
            <person name="Ohm R."/>
            <person name="Pangilinan J."/>
            <person name="Park H.-J."/>
            <person name="Ramirez L."/>
            <person name="Alfaro M."/>
            <person name="Sun H."/>
            <person name="Tritt A."/>
            <person name="Yoshinaga Y."/>
            <person name="Zwiers L.-H."/>
            <person name="Turgeon B."/>
            <person name="Goodwin S."/>
            <person name="Spatafora J."/>
            <person name="Crous P."/>
            <person name="Grigoriev I."/>
        </authorList>
    </citation>
    <scope>NUCLEOTIDE SEQUENCE</scope>
    <source>
        <strain evidence="2">CBS 279.74</strain>
    </source>
</reference>
<dbReference type="Proteomes" id="UP000799428">
    <property type="component" value="Unassembled WGS sequence"/>
</dbReference>
<evidence type="ECO:0000256" key="1">
    <source>
        <dbReference type="SAM" id="Phobius"/>
    </source>
</evidence>
<proteinExistence type="predicted"/>
<evidence type="ECO:0000313" key="2">
    <source>
        <dbReference type="EMBL" id="KAF2702563.1"/>
    </source>
</evidence>
<feature type="transmembrane region" description="Helical" evidence="1">
    <location>
        <begin position="17"/>
        <end position="37"/>
    </location>
</feature>
<dbReference type="AlphaFoldDB" id="A0A6G1JQI1"/>
<organism evidence="2 3">
    <name type="scientific">Pleomassaria siparia CBS 279.74</name>
    <dbReference type="NCBI Taxonomy" id="1314801"/>
    <lineage>
        <taxon>Eukaryota</taxon>
        <taxon>Fungi</taxon>
        <taxon>Dikarya</taxon>
        <taxon>Ascomycota</taxon>
        <taxon>Pezizomycotina</taxon>
        <taxon>Dothideomycetes</taxon>
        <taxon>Pleosporomycetidae</taxon>
        <taxon>Pleosporales</taxon>
        <taxon>Pleomassariaceae</taxon>
        <taxon>Pleomassaria</taxon>
    </lineage>
</organism>
<protein>
    <submittedName>
        <fullName evidence="2">Uncharacterized protein</fullName>
    </submittedName>
</protein>
<keyword evidence="1" id="KW-0812">Transmembrane</keyword>
<gene>
    <name evidence="2" type="ORF">K504DRAFT_508917</name>
</gene>
<evidence type="ECO:0000313" key="3">
    <source>
        <dbReference type="Proteomes" id="UP000799428"/>
    </source>
</evidence>
<accession>A0A6G1JQI1</accession>
<sequence length="49" mass="5274">MAYCLDTTLTTTRYYRAIIQIVVVAYLAATAGIRAVLLNTPSGLNVVAK</sequence>
<name>A0A6G1JQI1_9PLEO</name>
<keyword evidence="1" id="KW-1133">Transmembrane helix</keyword>
<keyword evidence="1" id="KW-0472">Membrane</keyword>
<dbReference type="EMBL" id="MU005810">
    <property type="protein sequence ID" value="KAF2702563.1"/>
    <property type="molecule type" value="Genomic_DNA"/>
</dbReference>
<keyword evidence="3" id="KW-1185">Reference proteome</keyword>